<organism evidence="1 2">
    <name type="scientific">Legionella wadsworthii</name>
    <dbReference type="NCBI Taxonomy" id="28088"/>
    <lineage>
        <taxon>Bacteria</taxon>
        <taxon>Pseudomonadati</taxon>
        <taxon>Pseudomonadota</taxon>
        <taxon>Gammaproteobacteria</taxon>
        <taxon>Legionellales</taxon>
        <taxon>Legionellaceae</taxon>
        <taxon>Legionella</taxon>
    </lineage>
</organism>
<accession>A0A378M156</accession>
<dbReference type="AlphaFoldDB" id="A0A378M156"/>
<sequence>MLGFFNTENRWRAAMQATNTLMLLITASKIISDPETAWENGFEIALLALNIVTFSKNDNALMSIGNAALNFTGLGTAYAGATSVCASTSLLENAGNALLHLTNAVTSICYNHEETNSAQQSRANSM</sequence>
<dbReference type="OrthoDB" id="5638188at2"/>
<dbReference type="EMBL" id="UGPB01000001">
    <property type="protein sequence ID" value="STY30178.1"/>
    <property type="molecule type" value="Genomic_DNA"/>
</dbReference>
<proteinExistence type="predicted"/>
<gene>
    <name evidence="1" type="ORF">NCTC11532_02276</name>
</gene>
<evidence type="ECO:0000313" key="1">
    <source>
        <dbReference type="EMBL" id="STY30178.1"/>
    </source>
</evidence>
<protein>
    <submittedName>
        <fullName evidence="1">Uncharacterized protein</fullName>
    </submittedName>
</protein>
<reference evidence="1 2" key="1">
    <citation type="submission" date="2018-06" db="EMBL/GenBank/DDBJ databases">
        <authorList>
            <consortium name="Pathogen Informatics"/>
            <person name="Doyle S."/>
        </authorList>
    </citation>
    <scope>NUCLEOTIDE SEQUENCE [LARGE SCALE GENOMIC DNA]</scope>
    <source>
        <strain evidence="1 2">NCTC11532</strain>
    </source>
</reference>
<dbReference type="Proteomes" id="UP000255297">
    <property type="component" value="Unassembled WGS sequence"/>
</dbReference>
<keyword evidence="2" id="KW-1185">Reference proteome</keyword>
<evidence type="ECO:0000313" key="2">
    <source>
        <dbReference type="Proteomes" id="UP000255297"/>
    </source>
</evidence>
<name>A0A378M156_9GAMM</name>
<dbReference type="RefSeq" id="WP_031564326.1">
    <property type="nucleotide sequence ID" value="NZ_CAAAIS010000001.1"/>
</dbReference>